<keyword evidence="3" id="KW-1185">Reference proteome</keyword>
<sequence>MRIFTAVAACAVTVGVLSGCGSGDSSSAYCDAVKDMGTVSTDPGSSSAEMVSKSRKIAEVAPDDIKSDWETYANSLEQINKNNASMSSPDLSDPTKGLEEMRAKSEANAAAAGKLGTSAQNVTQHMDKTCKK</sequence>
<evidence type="ECO:0008006" key="4">
    <source>
        <dbReference type="Google" id="ProtNLM"/>
    </source>
</evidence>
<feature type="compositionally biased region" description="Basic and acidic residues" evidence="1">
    <location>
        <begin position="96"/>
        <end position="105"/>
    </location>
</feature>
<proteinExistence type="predicted"/>
<dbReference type="PROSITE" id="PS51257">
    <property type="entry name" value="PROKAR_LIPOPROTEIN"/>
    <property type="match status" value="1"/>
</dbReference>
<feature type="compositionally biased region" description="Low complexity" evidence="1">
    <location>
        <begin position="106"/>
        <end position="119"/>
    </location>
</feature>
<evidence type="ECO:0000313" key="3">
    <source>
        <dbReference type="Proteomes" id="UP000255355"/>
    </source>
</evidence>
<protein>
    <recommendedName>
        <fullName evidence="4">Small secreted protein</fullName>
    </recommendedName>
</protein>
<reference evidence="2 3" key="1">
    <citation type="submission" date="2018-07" db="EMBL/GenBank/DDBJ databases">
        <title>Genomic Encyclopedia of Type Strains, Phase IV (KMG-IV): sequencing the most valuable type-strain genomes for metagenomic binning, comparative biology and taxonomic classification.</title>
        <authorList>
            <person name="Goeker M."/>
        </authorList>
    </citation>
    <scope>NUCLEOTIDE SEQUENCE [LARGE SCALE GENOMIC DNA]</scope>
    <source>
        <strain evidence="2 3">DSM 44952</strain>
    </source>
</reference>
<evidence type="ECO:0000256" key="1">
    <source>
        <dbReference type="SAM" id="MobiDB-lite"/>
    </source>
</evidence>
<feature type="compositionally biased region" description="Polar residues" evidence="1">
    <location>
        <begin position="80"/>
        <end position="90"/>
    </location>
</feature>
<comment type="caution">
    <text evidence="2">The sequence shown here is derived from an EMBL/GenBank/DDBJ whole genome shotgun (WGS) entry which is preliminary data.</text>
</comment>
<gene>
    <name evidence="2" type="ORF">DFR68_108195</name>
</gene>
<dbReference type="RefSeq" id="WP_068025620.1">
    <property type="nucleotide sequence ID" value="NZ_QQAZ01000008.1"/>
</dbReference>
<dbReference type="Proteomes" id="UP000255355">
    <property type="component" value="Unassembled WGS sequence"/>
</dbReference>
<dbReference type="OrthoDB" id="5191965at2"/>
<name>A0A370H2R0_9NOCA</name>
<feature type="region of interest" description="Disordered" evidence="1">
    <location>
        <begin position="80"/>
        <end position="132"/>
    </location>
</feature>
<organism evidence="2 3">
    <name type="scientific">Nocardia mexicana</name>
    <dbReference type="NCBI Taxonomy" id="279262"/>
    <lineage>
        <taxon>Bacteria</taxon>
        <taxon>Bacillati</taxon>
        <taxon>Actinomycetota</taxon>
        <taxon>Actinomycetes</taxon>
        <taxon>Mycobacteriales</taxon>
        <taxon>Nocardiaceae</taxon>
        <taxon>Nocardia</taxon>
    </lineage>
</organism>
<accession>A0A370H2R0</accession>
<dbReference type="AlphaFoldDB" id="A0A370H2R0"/>
<dbReference type="EMBL" id="QQAZ01000008">
    <property type="protein sequence ID" value="RDI48363.1"/>
    <property type="molecule type" value="Genomic_DNA"/>
</dbReference>
<evidence type="ECO:0000313" key="2">
    <source>
        <dbReference type="EMBL" id="RDI48363.1"/>
    </source>
</evidence>